<dbReference type="Gene3D" id="2.130.10.10">
    <property type="entry name" value="YVTN repeat-like/Quinoprotein amine dehydrogenase"/>
    <property type="match status" value="1"/>
</dbReference>
<dbReference type="InterPro" id="IPR052752">
    <property type="entry name" value="NACHT-WD_repeat"/>
</dbReference>
<dbReference type="EMBL" id="JTDE01001756">
    <property type="protein sequence ID" value="KAF7258385.1"/>
    <property type="molecule type" value="Genomic_DNA"/>
</dbReference>
<organism evidence="1 2">
    <name type="scientific">Paragonimus skrjabini miyazakii</name>
    <dbReference type="NCBI Taxonomy" id="59628"/>
    <lineage>
        <taxon>Eukaryota</taxon>
        <taxon>Metazoa</taxon>
        <taxon>Spiralia</taxon>
        <taxon>Lophotrochozoa</taxon>
        <taxon>Platyhelminthes</taxon>
        <taxon>Trematoda</taxon>
        <taxon>Digenea</taxon>
        <taxon>Plagiorchiida</taxon>
        <taxon>Troglotremata</taxon>
        <taxon>Troglotrematidae</taxon>
        <taxon>Paragonimus</taxon>
    </lineage>
</organism>
<feature type="non-terminal residue" evidence="1">
    <location>
        <position position="1933"/>
    </location>
</feature>
<dbReference type="InterPro" id="IPR015943">
    <property type="entry name" value="WD40/YVTN_repeat-like_dom_sf"/>
</dbReference>
<evidence type="ECO:0000313" key="1">
    <source>
        <dbReference type="EMBL" id="KAF7258385.1"/>
    </source>
</evidence>
<protein>
    <submittedName>
        <fullName evidence="1">Uncharacterized protein</fullName>
    </submittedName>
</protein>
<proteinExistence type="predicted"/>
<reference evidence="1" key="1">
    <citation type="submission" date="2019-07" db="EMBL/GenBank/DDBJ databases">
        <title>Annotation for the trematode Paragonimus miyazaki's.</title>
        <authorList>
            <person name="Choi Y.-J."/>
        </authorList>
    </citation>
    <scope>NUCLEOTIDE SEQUENCE</scope>
    <source>
        <strain evidence="1">Japan</strain>
    </source>
</reference>
<name>A0A8S9YTN5_9TREM</name>
<comment type="caution">
    <text evidence="1">The sequence shown here is derived from an EMBL/GenBank/DDBJ whole genome shotgun (WGS) entry which is preliminary data.</text>
</comment>
<sequence>TVLSLIVFIQPEISLQLRCQILLGQKYGLPLLPLKIPAYVFEQVCVRLKTKSRSSYPQPQCNDVDLTEWYELDENALPVPAWTLKPLEVHYPDLGSENASKRFEAIHNWNRTRDRLVRILYYHCSSCVQDGLLSPDELDDLFLCELAASTLGALTQAPNELTHNSSSPDFAPRKATPNADLITPPIVFQRHIIDLEQFLDESNTRSYTDILPSVPSKCDQLGLLDLWLMDKFSVLQQFVLTNCPVVCHTGRILWRKPNGMNKKFHRDYLTQFCRAFKQAALLAIDGRAIKKLELLLSPQGYLPNLDTSPSTFVASGHQQVGSVLRLVLPEPYNPQNHLARRLQCKMRIWDRAWNTVAQFGLVSPMAESHKKEVDTILSYLTDTTIGSDAPMFVYSTCKTEESGKKNSTPHLANAIAATAFIEAQKTFGETSNVVMLGCMVREPNPLAQIIEDLADQLSYALDLDREHIQTNSLAALLNSLSKRDQKTTVAIFILGVEKLIDTEGGGGDDNQIPPILQASQLPYCLRPGVKLVMTAELCSTASTKHADDAVLLPSISLNREVQEPSVSDAFTVCMVALTAENRCLTDAQMSGIHKLFGQLSHRPDMLQLAVIIGKYYLPYVRSTSSLDCHQLLKWIAKSNEADLLDRLFVWHGLRTLEYSIDFLKLASGIGGQPVGLTDKELADLLSLSGQVMWEHMEHTDSRESTTVFFETSRVQLILNAMAQCKMIFCELQPLTSSLDGHFVHYFGQSIEQSEISSQLHNAAEVMVEYIINIWSLNPKPLQIDLGHCLFANRIHSQSVYFKSDSHVKELRQNGMEFNLRYIRHIPLVLLYTGQYILFCTRTVFNFSWLYGTLYALGIKELLDLLGLFDRWITCVQHIPSGELTQVARLRLEMSLLRDALNRSSGTLNNYPELLPTELAGQLLPFTRFCESENSDQLGIWINSLVKQCDQAIPWYSVLLPLHPYSVVPGNSLIGNITCQSPLATMFISPGGENDMIANELFIRFEKDPKIYRYDCNSKKQLEDLEVGFGDLYCSPSGRFGVVLATDKTDTIKVHRLDCQEMGRVPMIGQIHTGLWISRSWSNRQLEDEAPMLKTNILDIDLTDTYVALVAQTKNIDSLTERMQNQESTYKKEYQVSESLAPGTANHVAIFELTTGNPVQLLSPSPKANLVKLVPELCDSSISTSSCSSNNEHHSLFITNSGGTLFCFRVISGEQTLSVSLGATPKLLRFGNQATQLFALCHDDTSSLVYIQLTNWGTLKKSHKVSFQSILKDDAIVNIKSSTYFSTLLVHSQKHILIYDYEADTVRTTIERPDTIPVEFRLPNSSFQPLVFTAAEFALRDQVIAAAIFRNVIIWDIRLGVALATLNAPLGALTRLLVDCTEKQVIGYAGAVRELYLWNIPLALTNATLTQNSQPNCLGNANKMDRLTRPIVEIIIPPTSRYLLARCVDSDELGLFDLETGRLMDLYTHNAVVQKVVASACGQYALVELNVDDTHSVRYVNLVWSLANRTVLTEYGKVSSYILAPHKCPALFLQLVPRLQLSSECMRPECYNLIQLRIRVKTADHIQVSMDPASDVELPGIVKHSKPFITEDDQYLIALVSGTYDPQRNLYSDTKLGVVQLNKLQDNTTTSTALFYVTKEELSAAFPEPLEVKHILSCEPMTNNFGLLIMTTTLDPLQPEGVQLDWTTGKGMNKTVLVAQFSDSNKLNVFRRIESIPFNSRISAFHYTPVNNTVYDSDQQVLYHLGRQTESTLHLDNGKRVAELVNSAADKNLVDFHGFASNDTMCVFSFDSFVYLIRIDPCEVLARVDTHNPITCIGIASTRDNVLFVGSQNGYLQTYLVTDPVNTLTTRHSIMDLASRATNSVEPDKLYRENTIYLTNQPTVSRAHSLDPGLGRKLCTIQPQQCVDAAQSSECFLQNNFALSVKKTRTCILM</sequence>
<dbReference type="PANTHER" id="PTHR19871:SF14">
    <property type="entry name" value="DUF4062 DOMAIN-CONTAINING PROTEIN"/>
    <property type="match status" value="1"/>
</dbReference>
<dbReference type="Proteomes" id="UP000822476">
    <property type="component" value="Unassembled WGS sequence"/>
</dbReference>
<dbReference type="OrthoDB" id="2325716at2759"/>
<keyword evidence="2" id="KW-1185">Reference proteome</keyword>
<evidence type="ECO:0000313" key="2">
    <source>
        <dbReference type="Proteomes" id="UP000822476"/>
    </source>
</evidence>
<dbReference type="SUPFAM" id="SSF69322">
    <property type="entry name" value="Tricorn protease domain 2"/>
    <property type="match status" value="1"/>
</dbReference>
<dbReference type="PANTHER" id="PTHR19871">
    <property type="entry name" value="BETA TRANSDUCIN-RELATED PROTEIN"/>
    <property type="match status" value="1"/>
</dbReference>
<accession>A0A8S9YTN5</accession>
<gene>
    <name evidence="1" type="ORF">EG68_06201</name>
</gene>